<accession>A0A0G1WYR6</accession>
<reference evidence="3 4" key="1">
    <citation type="journal article" date="2015" name="Nature">
        <title>rRNA introns, odd ribosomes, and small enigmatic genomes across a large radiation of phyla.</title>
        <authorList>
            <person name="Brown C.T."/>
            <person name="Hug L.A."/>
            <person name="Thomas B.C."/>
            <person name="Sharon I."/>
            <person name="Castelle C.J."/>
            <person name="Singh A."/>
            <person name="Wilkins M.J."/>
            <person name="Williams K.H."/>
            <person name="Banfield J.F."/>
        </authorList>
    </citation>
    <scope>NUCLEOTIDE SEQUENCE [LARGE SCALE GENOMIC DNA]</scope>
</reference>
<comment type="similarity">
    <text evidence="2">Belongs to the UPP synthase family.</text>
</comment>
<proteinExistence type="inferred from homology"/>
<keyword evidence="1 2" id="KW-0808">Transferase</keyword>
<dbReference type="Gene3D" id="3.40.1180.10">
    <property type="entry name" value="Decaprenyl diphosphate synthase-like"/>
    <property type="match status" value="1"/>
</dbReference>
<dbReference type="InterPro" id="IPR018520">
    <property type="entry name" value="UPP_synth-like_CS"/>
</dbReference>
<dbReference type="STRING" id="1618671.UY67_C0018G0007"/>
<dbReference type="PANTHER" id="PTHR10291:SF0">
    <property type="entry name" value="DEHYDRODOLICHYL DIPHOSPHATE SYNTHASE 2"/>
    <property type="match status" value="1"/>
</dbReference>
<gene>
    <name evidence="3" type="ORF">UY67_C0018G0007</name>
</gene>
<comment type="function">
    <text evidence="2">Catalyzes the condensation of isopentenyl diphosphate (IPP) with allylic pyrophosphates generating different type of terpenoids.</text>
</comment>
<dbReference type="GO" id="GO:0000287">
    <property type="term" value="F:magnesium ion binding"/>
    <property type="evidence" value="ECO:0007669"/>
    <property type="project" value="UniProtKB-UniRule"/>
</dbReference>
<evidence type="ECO:0000256" key="2">
    <source>
        <dbReference type="HAMAP-Rule" id="MF_01139"/>
    </source>
</evidence>
<evidence type="ECO:0000313" key="4">
    <source>
        <dbReference type="Proteomes" id="UP000034273"/>
    </source>
</evidence>
<dbReference type="PROSITE" id="PS01066">
    <property type="entry name" value="UPP_SYNTHASE"/>
    <property type="match status" value="1"/>
</dbReference>
<name>A0A0G1WYR6_9BACT</name>
<feature type="binding site" evidence="2">
    <location>
        <begin position="179"/>
        <end position="181"/>
    </location>
    <ligand>
        <name>substrate</name>
    </ligand>
</feature>
<dbReference type="GO" id="GO:0045547">
    <property type="term" value="F:ditrans,polycis-polyprenyl diphosphate synthase [(2E,6E)-farnesyl diphosphate specific] activity"/>
    <property type="evidence" value="ECO:0007669"/>
    <property type="project" value="TreeGrafter"/>
</dbReference>
<comment type="cofactor">
    <cofactor evidence="2">
        <name>Mg(2+)</name>
        <dbReference type="ChEBI" id="CHEBI:18420"/>
    </cofactor>
    <text evidence="2">Binds 2 magnesium ions per subunit.</text>
</comment>
<dbReference type="NCBIfam" id="TIGR00055">
    <property type="entry name" value="uppS"/>
    <property type="match status" value="1"/>
</dbReference>
<dbReference type="Proteomes" id="UP000034273">
    <property type="component" value="Unassembled WGS sequence"/>
</dbReference>
<dbReference type="SUPFAM" id="SSF64005">
    <property type="entry name" value="Undecaprenyl diphosphate synthase"/>
    <property type="match status" value="1"/>
</dbReference>
<feature type="binding site" evidence="2">
    <location>
        <position position="64"/>
    </location>
    <ligand>
        <name>substrate</name>
    </ligand>
</feature>
<keyword evidence="2" id="KW-0479">Metal-binding</keyword>
<comment type="caution">
    <text evidence="2">Lacks conserved residue(s) required for the propagation of feature annotation.</text>
</comment>
<dbReference type="InterPro" id="IPR001441">
    <property type="entry name" value="UPP_synth-like"/>
</dbReference>
<feature type="binding site" evidence="2">
    <location>
        <begin position="58"/>
        <end position="60"/>
    </location>
    <ligand>
        <name>substrate</name>
    </ligand>
</feature>
<evidence type="ECO:0000256" key="1">
    <source>
        <dbReference type="ARBA" id="ARBA00022679"/>
    </source>
</evidence>
<keyword evidence="2" id="KW-0460">Magnesium</keyword>
<dbReference type="EC" id="2.5.1.-" evidence="2"/>
<dbReference type="HAMAP" id="MF_01139">
    <property type="entry name" value="ISPT"/>
    <property type="match status" value="1"/>
</dbReference>
<feature type="binding site" evidence="2">
    <location>
        <begin position="14"/>
        <end position="17"/>
    </location>
    <ligand>
        <name>substrate</name>
    </ligand>
</feature>
<evidence type="ECO:0000313" key="3">
    <source>
        <dbReference type="EMBL" id="KKW23695.1"/>
    </source>
</evidence>
<feature type="binding site" evidence="2">
    <location>
        <position position="18"/>
    </location>
    <ligand>
        <name>substrate</name>
    </ligand>
</feature>
<dbReference type="InterPro" id="IPR036424">
    <property type="entry name" value="UPP_synth-like_sf"/>
</dbReference>
<feature type="binding site" evidence="2">
    <location>
        <position position="173"/>
    </location>
    <ligand>
        <name>substrate</name>
    </ligand>
</feature>
<organism evidence="3 4">
    <name type="scientific">Candidatus Kaiserbacteria bacterium GW2011_GWA2_52_12</name>
    <dbReference type="NCBI Taxonomy" id="1618671"/>
    <lineage>
        <taxon>Bacteria</taxon>
        <taxon>Candidatus Kaiseribacteriota</taxon>
    </lineage>
</organism>
<feature type="binding site" evidence="2">
    <location>
        <position position="30"/>
    </location>
    <ligand>
        <name>substrate</name>
    </ligand>
</feature>
<dbReference type="PATRIC" id="fig|1618671.3.peg.649"/>
<comment type="caution">
    <text evidence="3">The sequence shown here is derived from an EMBL/GenBank/DDBJ whole genome shotgun (WGS) entry which is preliminary data.</text>
</comment>
<feature type="binding site" evidence="2">
    <location>
        <position position="13"/>
    </location>
    <ligand>
        <name>Mg(2+)</name>
        <dbReference type="ChEBI" id="CHEBI:18420"/>
    </ligand>
</feature>
<feature type="binding site" evidence="2">
    <location>
        <position position="192"/>
    </location>
    <ligand>
        <name>Mg(2+)</name>
        <dbReference type="ChEBI" id="CHEBI:18420"/>
    </ligand>
</feature>
<dbReference type="AlphaFoldDB" id="A0A0G1WYR6"/>
<protein>
    <recommendedName>
        <fullName evidence="2">Isoprenyl transferase</fullName>
        <ecNumber evidence="2">2.5.1.-</ecNumber>
    </recommendedName>
</protein>
<dbReference type="Pfam" id="PF01255">
    <property type="entry name" value="Prenyltransf"/>
    <property type="match status" value="1"/>
</dbReference>
<dbReference type="CDD" id="cd00475">
    <property type="entry name" value="Cis_IPPS"/>
    <property type="match status" value="1"/>
</dbReference>
<dbReference type="PANTHER" id="PTHR10291">
    <property type="entry name" value="DEHYDRODOLICHYL DIPHOSPHATE SYNTHASE FAMILY MEMBER"/>
    <property type="match status" value="1"/>
</dbReference>
<sequence>MEKIPECIGIILDGNRRWAKKQGLPSFEGHRRGMNNVEIIVLAARDFGIKHVVVYAFSTENWNRSKDEVSYLMEIFEKMSRENMARLAQEGVAVRFVGQRERFSPSLQSAMRAAEEKSLADPKITLWICLSYGGRAEIVHAAAEAAKDGSVTEKTLAAHLWTAGMPDPDIIIRTGGAQRLSNFLLWQSAYSELFFITTYWPAFTKKDLEKILGEYAARERRMGK</sequence>
<dbReference type="EMBL" id="LCQW01000018">
    <property type="protein sequence ID" value="KKW23695.1"/>
    <property type="molecule type" value="Genomic_DNA"/>
</dbReference>
<dbReference type="GO" id="GO:0016094">
    <property type="term" value="P:polyprenol biosynthetic process"/>
    <property type="evidence" value="ECO:0007669"/>
    <property type="project" value="TreeGrafter"/>
</dbReference>
<comment type="subunit">
    <text evidence="2">Homodimer.</text>
</comment>
<feature type="binding site" evidence="2">
    <location>
        <position position="62"/>
    </location>
    <ligand>
        <name>substrate</name>
    </ligand>
</feature>
<feature type="active site" evidence="2">
    <location>
        <position position="13"/>
    </location>
</feature>
<feature type="active site" description="Proton acceptor" evidence="2">
    <location>
        <position position="61"/>
    </location>
</feature>